<protein>
    <recommendedName>
        <fullName evidence="3">DUF2235 domain-containing protein</fullName>
    </recommendedName>
</protein>
<dbReference type="AlphaFoldDB" id="A0A098FZQ3"/>
<evidence type="ECO:0000313" key="1">
    <source>
        <dbReference type="EMBL" id="CEG55713.1"/>
    </source>
</evidence>
<dbReference type="KEGG" id="lfa:LFA_0236"/>
<gene>
    <name evidence="1" type="ORF">LFA_0236</name>
</gene>
<organism evidence="1 2">
    <name type="scientific">Legionella fallonii LLAP-10</name>
    <dbReference type="NCBI Taxonomy" id="1212491"/>
    <lineage>
        <taxon>Bacteria</taxon>
        <taxon>Pseudomonadati</taxon>
        <taxon>Pseudomonadota</taxon>
        <taxon>Gammaproteobacteria</taxon>
        <taxon>Legionellales</taxon>
        <taxon>Legionellaceae</taxon>
        <taxon>Legionella</taxon>
    </lineage>
</organism>
<accession>A0A098FZQ3</accession>
<dbReference type="STRING" id="1212491.LFA_0236"/>
<sequence length="325" mass="36399">MQDEVTMTKIISVYFNGTNDRNDVPEKGRISLATLLAHITINDVNNYSFCVNGCGVESRDIRDLGVVFGFHLQKQVLKIAKEIKDIIDESEDDIVLNIYGFSRGGIAAFSLCKELKQIAPERLTINVATVDPVPVNFIVSVCGDMFFGTKSTLSAAVADLTTCNNIANMLALFANRPLPDIYGFAPLLPALPTTCHSEIDVTPGRHESAVSFYKEGNSVRALNNESVLVCNRVIEFMKQWGTVYDFERLQLDDILVCPSDSPQLLDLYEELARQTVNDEVRSMHFSKTIFTTPGKYLNRYHQRLCNVQEEDIRGEDCALTIQNRN</sequence>
<proteinExistence type="predicted"/>
<dbReference type="Proteomes" id="UP000032430">
    <property type="component" value="Chromosome I"/>
</dbReference>
<reference evidence="2" key="1">
    <citation type="submission" date="2014-09" db="EMBL/GenBank/DDBJ databases">
        <authorList>
            <person name="Gomez-Valero L."/>
        </authorList>
    </citation>
    <scope>NUCLEOTIDE SEQUENCE [LARGE SCALE GENOMIC DNA]</scope>
    <source>
        <strain evidence="2">ATCC700992</strain>
    </source>
</reference>
<dbReference type="HOGENOM" id="CLU_854687_0_0_6"/>
<dbReference type="EMBL" id="LN614827">
    <property type="protein sequence ID" value="CEG55713.1"/>
    <property type="molecule type" value="Genomic_DNA"/>
</dbReference>
<name>A0A098FZQ3_9GAMM</name>
<keyword evidence="2" id="KW-1185">Reference proteome</keyword>
<evidence type="ECO:0008006" key="3">
    <source>
        <dbReference type="Google" id="ProtNLM"/>
    </source>
</evidence>
<evidence type="ECO:0000313" key="2">
    <source>
        <dbReference type="Proteomes" id="UP000032430"/>
    </source>
</evidence>